<evidence type="ECO:0000313" key="7">
    <source>
        <dbReference type="EMBL" id="REG32930.1"/>
    </source>
</evidence>
<dbReference type="PROSITE" id="PS50199">
    <property type="entry name" value="ZF_RANBP2_2"/>
    <property type="match status" value="1"/>
</dbReference>
<evidence type="ECO:0000259" key="5">
    <source>
        <dbReference type="PROSITE" id="PS50199"/>
    </source>
</evidence>
<proteinExistence type="predicted"/>
<evidence type="ECO:0000256" key="3">
    <source>
        <dbReference type="ARBA" id="ARBA00022833"/>
    </source>
</evidence>
<evidence type="ECO:0000256" key="2">
    <source>
        <dbReference type="ARBA" id="ARBA00022771"/>
    </source>
</evidence>
<evidence type="ECO:0000256" key="4">
    <source>
        <dbReference type="SAM" id="MobiDB-lite"/>
    </source>
</evidence>
<evidence type="ECO:0000313" key="9">
    <source>
        <dbReference type="Proteomes" id="UP000256345"/>
    </source>
</evidence>
<keyword evidence="1" id="KW-0479">Metal-binding</keyword>
<evidence type="ECO:0000256" key="1">
    <source>
        <dbReference type="ARBA" id="ARBA00022723"/>
    </source>
</evidence>
<dbReference type="KEGG" id="age:AA314_01999"/>
<evidence type="ECO:0000313" key="8">
    <source>
        <dbReference type="Proteomes" id="UP000035579"/>
    </source>
</evidence>
<reference evidence="7 9" key="2">
    <citation type="submission" date="2018-08" db="EMBL/GenBank/DDBJ databases">
        <title>Genomic Encyclopedia of Archaeal and Bacterial Type Strains, Phase II (KMG-II): from individual species to whole genera.</title>
        <authorList>
            <person name="Goeker M."/>
        </authorList>
    </citation>
    <scope>NUCLEOTIDE SEQUENCE [LARGE SCALE GENOMIC DNA]</scope>
    <source>
        <strain evidence="7 9">DSM 2261</strain>
    </source>
</reference>
<dbReference type="Proteomes" id="UP000256345">
    <property type="component" value="Unassembled WGS sequence"/>
</dbReference>
<gene>
    <name evidence="6" type="ORF">AA314_01999</name>
    <name evidence="7" type="ORF">ATI61_104220</name>
</gene>
<feature type="domain" description="RanBP2-type" evidence="5">
    <location>
        <begin position="10"/>
        <end position="35"/>
    </location>
</feature>
<feature type="region of interest" description="Disordered" evidence="4">
    <location>
        <begin position="32"/>
        <end position="52"/>
    </location>
</feature>
<keyword evidence="9" id="KW-1185">Reference proteome</keyword>
<sequence>MSERHIEMFWRCSSCEHRNLGRHQVCQACKHPKDGSEQYEMPEKTRGSRHHHDERVLDGYETLSYTERVRDGYTTHTKCHTKCLTPSRGHLPGHLPGAPYEVPDTFPAPGAKTPWNLVRFALGGGTRLASRRSISSPVKGPLGVHLFEFGLELLLDGLERLRTK</sequence>
<keyword evidence="2" id="KW-0863">Zinc-finger</keyword>
<organism evidence="6 8">
    <name type="scientific">Archangium gephyra</name>
    <dbReference type="NCBI Taxonomy" id="48"/>
    <lineage>
        <taxon>Bacteria</taxon>
        <taxon>Pseudomonadati</taxon>
        <taxon>Myxococcota</taxon>
        <taxon>Myxococcia</taxon>
        <taxon>Myxococcales</taxon>
        <taxon>Cystobacterineae</taxon>
        <taxon>Archangiaceae</taxon>
        <taxon>Archangium</taxon>
    </lineage>
</organism>
<reference evidence="6 8" key="1">
    <citation type="submission" date="2015-05" db="EMBL/GenBank/DDBJ databases">
        <title>Genome assembly of Archangium gephyra DSM 2261.</title>
        <authorList>
            <person name="Sharma G."/>
            <person name="Subramanian S."/>
        </authorList>
    </citation>
    <scope>NUCLEOTIDE SEQUENCE [LARGE SCALE GENOMIC DNA]</scope>
    <source>
        <strain evidence="6 8">DSM 2261</strain>
    </source>
</reference>
<dbReference type="InterPro" id="IPR001876">
    <property type="entry name" value="Znf_RanBP2"/>
</dbReference>
<evidence type="ECO:0000313" key="6">
    <source>
        <dbReference type="EMBL" id="AKJ00373.1"/>
    </source>
</evidence>
<dbReference type="AlphaFoldDB" id="A0AAC8TC35"/>
<name>A0AAC8TC35_9BACT</name>
<dbReference type="GO" id="GO:0008270">
    <property type="term" value="F:zinc ion binding"/>
    <property type="evidence" value="ECO:0007669"/>
    <property type="project" value="UniProtKB-KW"/>
</dbReference>
<dbReference type="Proteomes" id="UP000035579">
    <property type="component" value="Chromosome"/>
</dbReference>
<dbReference type="EMBL" id="QUMU01000004">
    <property type="protein sequence ID" value="REG32930.1"/>
    <property type="molecule type" value="Genomic_DNA"/>
</dbReference>
<dbReference type="EMBL" id="CP011509">
    <property type="protein sequence ID" value="AKJ00373.1"/>
    <property type="molecule type" value="Genomic_DNA"/>
</dbReference>
<protein>
    <recommendedName>
        <fullName evidence="5">RanBP2-type domain-containing protein</fullName>
    </recommendedName>
</protein>
<dbReference type="PROSITE" id="PS01358">
    <property type="entry name" value="ZF_RANBP2_1"/>
    <property type="match status" value="1"/>
</dbReference>
<keyword evidence="3" id="KW-0862">Zinc</keyword>
<accession>A0AAC8TC35</accession>